<evidence type="ECO:0000313" key="1">
    <source>
        <dbReference type="EMBL" id="KAJ9656011.1"/>
    </source>
</evidence>
<proteinExistence type="predicted"/>
<gene>
    <name evidence="1" type="ORF">H2198_005264</name>
</gene>
<comment type="caution">
    <text evidence="1">The sequence shown here is derived from an EMBL/GenBank/DDBJ whole genome shotgun (WGS) entry which is preliminary data.</text>
</comment>
<keyword evidence="2" id="KW-1185">Reference proteome</keyword>
<evidence type="ECO:0000313" key="2">
    <source>
        <dbReference type="Proteomes" id="UP001172386"/>
    </source>
</evidence>
<dbReference type="Proteomes" id="UP001172386">
    <property type="component" value="Unassembled WGS sequence"/>
</dbReference>
<name>A0ACC3A6B7_9EURO</name>
<organism evidence="1 2">
    <name type="scientific">Neophaeococcomyces mojaviensis</name>
    <dbReference type="NCBI Taxonomy" id="3383035"/>
    <lineage>
        <taxon>Eukaryota</taxon>
        <taxon>Fungi</taxon>
        <taxon>Dikarya</taxon>
        <taxon>Ascomycota</taxon>
        <taxon>Pezizomycotina</taxon>
        <taxon>Eurotiomycetes</taxon>
        <taxon>Chaetothyriomycetidae</taxon>
        <taxon>Chaetothyriales</taxon>
        <taxon>Chaetothyriales incertae sedis</taxon>
        <taxon>Neophaeococcomyces</taxon>
    </lineage>
</organism>
<reference evidence="1" key="1">
    <citation type="submission" date="2022-10" db="EMBL/GenBank/DDBJ databases">
        <title>Culturing micro-colonial fungi from biological soil crusts in the Mojave desert and describing Neophaeococcomyces mojavensis, and introducing the new genera and species Taxawa tesnikishii.</title>
        <authorList>
            <person name="Kurbessoian T."/>
            <person name="Stajich J.E."/>
        </authorList>
    </citation>
    <scope>NUCLEOTIDE SEQUENCE</scope>
    <source>
        <strain evidence="1">JES_112</strain>
    </source>
</reference>
<accession>A0ACC3A6B7</accession>
<protein>
    <submittedName>
        <fullName evidence="1">Uncharacterized protein</fullName>
    </submittedName>
</protein>
<dbReference type="EMBL" id="JAPDRQ010000085">
    <property type="protein sequence ID" value="KAJ9656011.1"/>
    <property type="molecule type" value="Genomic_DNA"/>
</dbReference>
<sequence length="418" mass="47611">MPLRHLLFNRRGGGAPQRAPDAQPISLDSVRFFSLDNEFPMQRWSEDNYHAQPSHMGHGPTVMQEPYLSKQQQQNPHMTSPFDPNSMFPYNTMNDMPYQGSPYDFDSRSLPYSDRMDTDVSSISQGSVHSSMSSTSHLDIMFDSDVNSAHSLSRKPSLISNYEPEPDQGTLCPLFTGQVSKCDPSLCGPNAPCLQYVNQVPPIEECVPDTERQLSSSNNEQNTPIDFTTPHTSPQLQHKIQRVNTASGGVVPSKEVARAATPDDAKRPQPKPRRSTTKVNTSDIKDETPITKQTKKTRARQAHSLVERKYRENLNAKIQELHQLLQRTHLNRSNQQDVNRSSIQTHHHHHHDDVTDQDDCDDNADDRASSKVKKSDVLIEAMNYVHSTEAEMVRMRDEIRQLNDRIQMMENWMRKGMQ</sequence>